<keyword evidence="3" id="KW-1185">Reference proteome</keyword>
<protein>
    <submittedName>
        <fullName evidence="2">Uncharacterized protein</fullName>
    </submittedName>
</protein>
<dbReference type="Proteomes" id="UP001401887">
    <property type="component" value="Unassembled WGS sequence"/>
</dbReference>
<name>A0ABP9W6I5_9DEIO</name>
<gene>
    <name evidence="2" type="ORF">Dcar01_01432</name>
</gene>
<evidence type="ECO:0000313" key="2">
    <source>
        <dbReference type="EMBL" id="GAA5512711.1"/>
    </source>
</evidence>
<accession>A0ABP9W6I5</accession>
<evidence type="ECO:0000256" key="1">
    <source>
        <dbReference type="SAM" id="MobiDB-lite"/>
    </source>
</evidence>
<organism evidence="2 3">
    <name type="scientific">Deinococcus carri</name>
    <dbReference type="NCBI Taxonomy" id="1211323"/>
    <lineage>
        <taxon>Bacteria</taxon>
        <taxon>Thermotogati</taxon>
        <taxon>Deinococcota</taxon>
        <taxon>Deinococci</taxon>
        <taxon>Deinococcales</taxon>
        <taxon>Deinococcaceae</taxon>
        <taxon>Deinococcus</taxon>
    </lineage>
</organism>
<dbReference type="EMBL" id="BAABRP010000003">
    <property type="protein sequence ID" value="GAA5512711.1"/>
    <property type="molecule type" value="Genomic_DNA"/>
</dbReference>
<feature type="compositionally biased region" description="Low complexity" evidence="1">
    <location>
        <begin position="22"/>
        <end position="35"/>
    </location>
</feature>
<reference evidence="2 3" key="1">
    <citation type="submission" date="2024-02" db="EMBL/GenBank/DDBJ databases">
        <title>Deinococcus carri NBRC 110142.</title>
        <authorList>
            <person name="Ichikawa N."/>
            <person name="Katano-Makiyama Y."/>
            <person name="Hidaka K."/>
        </authorList>
    </citation>
    <scope>NUCLEOTIDE SEQUENCE [LARGE SCALE GENOMIC DNA]</scope>
    <source>
        <strain evidence="2 3">NBRC 110142</strain>
    </source>
</reference>
<evidence type="ECO:0000313" key="3">
    <source>
        <dbReference type="Proteomes" id="UP001401887"/>
    </source>
</evidence>
<dbReference type="RefSeq" id="WP_345463055.1">
    <property type="nucleotide sequence ID" value="NZ_BAABRP010000003.1"/>
</dbReference>
<proteinExistence type="predicted"/>
<sequence>MKLRDLLRPSPDPASAGDTEPGGLRAAARRAAGAAWRDPRVQDARAGLRERAQEWRSEVQSRADARLEQVIERRYGGQGTPPEAVSALLAQRRQAREAHAARLRARQALLALAETPEQRRVLTQVAQATPWAGGEAGEVRYTALLDQLAPSGSPEAEMGVHRALWTLAERRVLAVSPHGVVTACPLPSPLALPAPSERA</sequence>
<feature type="region of interest" description="Disordered" evidence="1">
    <location>
        <begin position="1"/>
        <end position="39"/>
    </location>
</feature>
<comment type="caution">
    <text evidence="2">The sequence shown here is derived from an EMBL/GenBank/DDBJ whole genome shotgun (WGS) entry which is preliminary data.</text>
</comment>